<keyword evidence="6" id="KW-0326">Glycosidase</keyword>
<dbReference type="STRING" id="1792845.BC343_25915"/>
<comment type="similarity">
    <text evidence="2">Belongs to the glycosyl hydrolase 29 family.</text>
</comment>
<dbReference type="EMBL" id="MBTF01000008">
    <property type="protein sequence ID" value="OOQ60196.1"/>
    <property type="molecule type" value="Genomic_DNA"/>
</dbReference>
<evidence type="ECO:0000256" key="8">
    <source>
        <dbReference type="SAM" id="SignalP"/>
    </source>
</evidence>
<dbReference type="SMART" id="SM00812">
    <property type="entry name" value="Alpha_L_fucos"/>
    <property type="match status" value="1"/>
</dbReference>
<dbReference type="GO" id="GO:0004560">
    <property type="term" value="F:alpha-L-fucosidase activity"/>
    <property type="evidence" value="ECO:0007669"/>
    <property type="project" value="InterPro"/>
</dbReference>
<evidence type="ECO:0000256" key="4">
    <source>
        <dbReference type="ARBA" id="ARBA00022729"/>
    </source>
</evidence>
<dbReference type="SUPFAM" id="SSF51445">
    <property type="entry name" value="(Trans)glycosidases"/>
    <property type="match status" value="1"/>
</dbReference>
<keyword evidence="11" id="KW-1185">Reference proteome</keyword>
<feature type="chain" id="PRO_5010518136" description="alpha-L-fucosidase" evidence="8">
    <location>
        <begin position="22"/>
        <end position="434"/>
    </location>
</feature>
<dbReference type="RefSeq" id="WP_078347741.1">
    <property type="nucleotide sequence ID" value="NZ_MBTF01000008.1"/>
</dbReference>
<dbReference type="Proteomes" id="UP000189739">
    <property type="component" value="Unassembled WGS sequence"/>
</dbReference>
<dbReference type="PRINTS" id="PR00741">
    <property type="entry name" value="GLHYDRLASE29"/>
</dbReference>
<dbReference type="OrthoDB" id="107551at2"/>
<dbReference type="EC" id="3.2.1.51" evidence="3"/>
<evidence type="ECO:0000256" key="6">
    <source>
        <dbReference type="ARBA" id="ARBA00023295"/>
    </source>
</evidence>
<dbReference type="Gene3D" id="3.20.20.80">
    <property type="entry name" value="Glycosidases"/>
    <property type="match status" value="1"/>
</dbReference>
<dbReference type="InterPro" id="IPR057739">
    <property type="entry name" value="Glyco_hydro_29_N"/>
</dbReference>
<evidence type="ECO:0000256" key="3">
    <source>
        <dbReference type="ARBA" id="ARBA00012662"/>
    </source>
</evidence>
<accession>A0A1S9PGW1</accession>
<dbReference type="InterPro" id="IPR000933">
    <property type="entry name" value="Glyco_hydro_29"/>
</dbReference>
<comment type="caution">
    <text evidence="10">The sequence shown here is derived from an EMBL/GenBank/DDBJ whole genome shotgun (WGS) entry which is preliminary data.</text>
</comment>
<name>A0A1S9PGW1_9SPHI</name>
<dbReference type="InterPro" id="IPR016286">
    <property type="entry name" value="FUC_metazoa-typ"/>
</dbReference>
<evidence type="ECO:0000313" key="10">
    <source>
        <dbReference type="EMBL" id="OOQ60196.1"/>
    </source>
</evidence>
<protein>
    <recommendedName>
        <fullName evidence="3">alpha-L-fucosidase</fullName>
        <ecNumber evidence="3">3.2.1.51</ecNumber>
    </recommendedName>
</protein>
<dbReference type="Pfam" id="PF01120">
    <property type="entry name" value="Alpha_L_fucos"/>
    <property type="match status" value="1"/>
</dbReference>
<proteinExistence type="inferred from homology"/>
<comment type="function">
    <text evidence="1">Alpha-L-fucosidase is responsible for hydrolyzing the alpha-1,6-linked fucose joined to the reducing-end N-acetylglucosamine of the carbohydrate moieties of glycoproteins.</text>
</comment>
<evidence type="ECO:0000256" key="2">
    <source>
        <dbReference type="ARBA" id="ARBA00007951"/>
    </source>
</evidence>
<dbReference type="InterPro" id="IPR017853">
    <property type="entry name" value="GH"/>
</dbReference>
<feature type="domain" description="Glycoside hydrolase family 29 N-terminal" evidence="9">
    <location>
        <begin position="17"/>
        <end position="345"/>
    </location>
</feature>
<gene>
    <name evidence="10" type="ORF">BC343_25915</name>
</gene>
<evidence type="ECO:0000256" key="1">
    <source>
        <dbReference type="ARBA" id="ARBA00004071"/>
    </source>
</evidence>
<evidence type="ECO:0000256" key="7">
    <source>
        <dbReference type="PIRSR" id="PIRSR001092-1"/>
    </source>
</evidence>
<dbReference type="AlphaFoldDB" id="A0A1S9PGW1"/>
<reference evidence="10 11" key="1">
    <citation type="submission" date="2016-07" db="EMBL/GenBank/DDBJ databases">
        <title>Genomic analysis of zinc-resistant bacterium Mucilaginibacter pedocola TBZ30.</title>
        <authorList>
            <person name="Huang J."/>
            <person name="Tang J."/>
        </authorList>
    </citation>
    <scope>NUCLEOTIDE SEQUENCE [LARGE SCALE GENOMIC DNA]</scope>
    <source>
        <strain evidence="10 11">TBZ30</strain>
    </source>
</reference>
<evidence type="ECO:0000256" key="5">
    <source>
        <dbReference type="ARBA" id="ARBA00022801"/>
    </source>
</evidence>
<evidence type="ECO:0000259" key="9">
    <source>
        <dbReference type="Pfam" id="PF01120"/>
    </source>
</evidence>
<dbReference type="GO" id="GO:0005764">
    <property type="term" value="C:lysosome"/>
    <property type="evidence" value="ECO:0007669"/>
    <property type="project" value="TreeGrafter"/>
</dbReference>
<evidence type="ECO:0000313" key="11">
    <source>
        <dbReference type="Proteomes" id="UP000189739"/>
    </source>
</evidence>
<dbReference type="PIRSF" id="PIRSF001092">
    <property type="entry name" value="Alpha-L-fucosidase"/>
    <property type="match status" value="1"/>
</dbReference>
<dbReference type="PANTHER" id="PTHR10030">
    <property type="entry name" value="ALPHA-L-FUCOSIDASE"/>
    <property type="match status" value="1"/>
</dbReference>
<keyword evidence="5" id="KW-0378">Hydrolase</keyword>
<feature type="signal peptide" evidence="8">
    <location>
        <begin position="1"/>
        <end position="21"/>
    </location>
</feature>
<dbReference type="GO" id="GO:0006004">
    <property type="term" value="P:fucose metabolic process"/>
    <property type="evidence" value="ECO:0007669"/>
    <property type="project" value="InterPro"/>
</dbReference>
<keyword evidence="4 8" id="KW-0732">Signal</keyword>
<dbReference type="PANTHER" id="PTHR10030:SF37">
    <property type="entry name" value="ALPHA-L-FUCOSIDASE-RELATED"/>
    <property type="match status" value="1"/>
</dbReference>
<feature type="site" description="May be important for catalysis" evidence="7">
    <location>
        <position position="277"/>
    </location>
</feature>
<dbReference type="GO" id="GO:0016139">
    <property type="term" value="P:glycoside catabolic process"/>
    <property type="evidence" value="ECO:0007669"/>
    <property type="project" value="TreeGrafter"/>
</dbReference>
<organism evidence="10 11">
    <name type="scientific">Mucilaginibacter pedocola</name>
    <dbReference type="NCBI Taxonomy" id="1792845"/>
    <lineage>
        <taxon>Bacteria</taxon>
        <taxon>Pseudomonadati</taxon>
        <taxon>Bacteroidota</taxon>
        <taxon>Sphingobacteriia</taxon>
        <taxon>Sphingobacteriales</taxon>
        <taxon>Sphingobacteriaceae</taxon>
        <taxon>Mucilaginibacter</taxon>
    </lineage>
</organism>
<sequence length="434" mass="49030">MLRKITLVAALFLALNANLFAQTAPYQPTADNLAARKKFQELKFGLFIHWGIYSILGAGEWVMYEKKIPYDSYKRLAGFFNPQDFNAKEWVAFAKKAGMKYITITSRHHDGFSMFGTKLSPYNIVDATPYHKDPLMELAKECEKEGIELHFYYSLLDWGRPDYAFGSKIVNGKPEKGDWDSYINFMKGQLTELITKYPAVKGIWFDGHWERKEVNWHYNEIYGLIHKLNPAILIGNNHHEAVIDGEDFQLFEKDLPGANTTGFAPDQKIGTLPLETCETINNSWGFNITDRSFKSSKQIIHYLVNAAGRDANFLLNIGPMPNGKIQSEFTDTLAIVGDWIQKNGESVYHTRGNAIPPQPWGVATVNGKNMYAHVTTAPAEPYVFIPQIKEKVASVALLNGGTALKFKQQPEGIFVYTNGVKMDPVDTIIKLTVK</sequence>